<sequence length="463" mass="51007">MTSCRDILLTGSTATDPYSEWNNTCRTCLQAGETRSIFELEACSPMSYAEKVMQCASVAIREHDNLPDRICTQCIDDLNVAYRFRLNCLEANALLLGANNFDCFEAKTKERQAAEVAPCSPDDGRDQIAIQMDSGVIYTYKPPIGLDVKLTQPSADDGAKSAPTMTMIDPPSMSNAVTEDDNMLLTMDTTLPAEKRDEIEYIIYVKDDNDEPESTLPTMKANAALMEPAIHWEHTEQTVVDNRNHSTGQKRVKTLQTIRKTNRPNEMKPTIETVTSQPVTDAKLFHFCSCTICGRRFAKSHHLKSHRNTHQTQSLVATVTASEEDGLVELHGENNNIKQETVDVVYSALLQDELIASNDVLPMNETTPLLLGPQSDGGGVLVDVFPDTGAGLIPTEWSMVDGGVKGEHTGPSVVTITPEELENVSIVTFNDYMMKTAGLDGFLVEDEPADVGDVLVERPIMDR</sequence>
<accession>A0A182Y4L9</accession>
<evidence type="ECO:0000313" key="1">
    <source>
        <dbReference type="EnsemblMetazoa" id="ASTEI03405-PA"/>
    </source>
</evidence>
<name>A0A182Y4L9_ANOST</name>
<dbReference type="InterPro" id="IPR012934">
    <property type="entry name" value="Znf_AD"/>
</dbReference>
<dbReference type="STRING" id="30069.A0A182Y4L9"/>
<dbReference type="PROSITE" id="PS51915">
    <property type="entry name" value="ZAD"/>
    <property type="match status" value="1"/>
</dbReference>
<organism evidence="1 2">
    <name type="scientific">Anopheles stephensi</name>
    <name type="common">Indo-Pakistan malaria mosquito</name>
    <dbReference type="NCBI Taxonomy" id="30069"/>
    <lineage>
        <taxon>Eukaryota</taxon>
        <taxon>Metazoa</taxon>
        <taxon>Ecdysozoa</taxon>
        <taxon>Arthropoda</taxon>
        <taxon>Hexapoda</taxon>
        <taxon>Insecta</taxon>
        <taxon>Pterygota</taxon>
        <taxon>Neoptera</taxon>
        <taxon>Endopterygota</taxon>
        <taxon>Diptera</taxon>
        <taxon>Nematocera</taxon>
        <taxon>Culicoidea</taxon>
        <taxon>Culicidae</taxon>
        <taxon>Anophelinae</taxon>
        <taxon>Anopheles</taxon>
    </lineage>
</organism>
<reference evidence="2" key="1">
    <citation type="journal article" date="2014" name="Genome Biol.">
        <title>Genome analysis of a major urban malaria vector mosquito, Anopheles stephensi.</title>
        <authorList>
            <person name="Jiang X."/>
            <person name="Peery A."/>
            <person name="Hall A.B."/>
            <person name="Sharma A."/>
            <person name="Chen X.G."/>
            <person name="Waterhouse R.M."/>
            <person name="Komissarov A."/>
            <person name="Riehle M.M."/>
            <person name="Shouche Y."/>
            <person name="Sharakhova M.V."/>
            <person name="Lawson D."/>
            <person name="Pakpour N."/>
            <person name="Arensburger P."/>
            <person name="Davidson V.L."/>
            <person name="Eiglmeier K."/>
            <person name="Emrich S."/>
            <person name="George P."/>
            <person name="Kennedy R.C."/>
            <person name="Mane S.P."/>
            <person name="Maslen G."/>
            <person name="Oringanje C."/>
            <person name="Qi Y."/>
            <person name="Settlage R."/>
            <person name="Tojo M."/>
            <person name="Tubio J.M."/>
            <person name="Unger M.F."/>
            <person name="Wang B."/>
            <person name="Vernick K.D."/>
            <person name="Ribeiro J.M."/>
            <person name="James A.A."/>
            <person name="Michel K."/>
            <person name="Riehle M.A."/>
            <person name="Luckhart S."/>
            <person name="Sharakhov I.V."/>
            <person name="Tu Z."/>
        </authorList>
    </citation>
    <scope>NUCLEOTIDE SEQUENCE [LARGE SCALE GENOMIC DNA]</scope>
    <source>
        <strain evidence="2">Indian</strain>
    </source>
</reference>
<dbReference type="GO" id="GO:0008270">
    <property type="term" value="F:zinc ion binding"/>
    <property type="evidence" value="ECO:0007669"/>
    <property type="project" value="UniProtKB-UniRule"/>
</dbReference>
<keyword evidence="2" id="KW-1185">Reference proteome</keyword>
<dbReference type="Proteomes" id="UP000076408">
    <property type="component" value="Unassembled WGS sequence"/>
</dbReference>
<dbReference type="Pfam" id="PF07776">
    <property type="entry name" value="zf-AD"/>
    <property type="match status" value="1"/>
</dbReference>
<dbReference type="VEuPathDB" id="VectorBase:ASTEI20_044529"/>
<dbReference type="GO" id="GO:0005634">
    <property type="term" value="C:nucleus"/>
    <property type="evidence" value="ECO:0007669"/>
    <property type="project" value="InterPro"/>
</dbReference>
<dbReference type="VEuPathDB" id="VectorBase:ASTE009464"/>
<protein>
    <submittedName>
        <fullName evidence="1">Uncharacterized protein</fullName>
    </submittedName>
</protein>
<dbReference type="SMART" id="SM00868">
    <property type="entry name" value="zf-AD"/>
    <property type="match status" value="1"/>
</dbReference>
<dbReference type="VEuPathDB" id="VectorBase:ASTEI03405"/>
<dbReference type="Gene3D" id="3.30.160.60">
    <property type="entry name" value="Classic Zinc Finger"/>
    <property type="match status" value="1"/>
</dbReference>
<dbReference type="Gene3D" id="3.40.1800.20">
    <property type="match status" value="1"/>
</dbReference>
<dbReference type="AlphaFoldDB" id="A0A182Y4L9"/>
<dbReference type="InterPro" id="IPR013087">
    <property type="entry name" value="Znf_C2H2_type"/>
</dbReference>
<dbReference type="PROSITE" id="PS00028">
    <property type="entry name" value="ZINC_FINGER_C2H2_1"/>
    <property type="match status" value="1"/>
</dbReference>
<proteinExistence type="predicted"/>
<reference evidence="1" key="2">
    <citation type="submission" date="2020-05" db="UniProtKB">
        <authorList>
            <consortium name="EnsemblMetazoa"/>
        </authorList>
    </citation>
    <scope>IDENTIFICATION</scope>
    <source>
        <strain evidence="1">Indian</strain>
    </source>
</reference>
<dbReference type="SUPFAM" id="SSF57716">
    <property type="entry name" value="Glucocorticoid receptor-like (DNA-binding domain)"/>
    <property type="match status" value="1"/>
</dbReference>
<evidence type="ECO:0000313" key="2">
    <source>
        <dbReference type="Proteomes" id="UP000076408"/>
    </source>
</evidence>
<dbReference type="PROSITE" id="PS50157">
    <property type="entry name" value="ZINC_FINGER_C2H2_2"/>
    <property type="match status" value="1"/>
</dbReference>
<dbReference type="EnsemblMetazoa" id="ASTEI03405-RA">
    <property type="protein sequence ID" value="ASTEI03405-PA"/>
    <property type="gene ID" value="ASTEI03405"/>
</dbReference>